<feature type="transmembrane region" description="Helical" evidence="7">
    <location>
        <begin position="238"/>
        <end position="263"/>
    </location>
</feature>
<dbReference type="PANTHER" id="PTHR31376">
    <property type="entry name" value="OS09G0467300 PROTEIN-RELATED"/>
    <property type="match status" value="1"/>
</dbReference>
<keyword evidence="9" id="KW-1185">Reference proteome</keyword>
<feature type="transmembrane region" description="Helical" evidence="7">
    <location>
        <begin position="283"/>
        <end position="309"/>
    </location>
</feature>
<reference evidence="8 9" key="1">
    <citation type="journal article" date="2016" name="Sci. Rep.">
        <title>The Dendrobium catenatum Lindl. genome sequence provides insights into polysaccharide synthase, floral development and adaptive evolution.</title>
        <authorList>
            <person name="Zhang G.Q."/>
            <person name="Xu Q."/>
            <person name="Bian C."/>
            <person name="Tsai W.C."/>
            <person name="Yeh C.M."/>
            <person name="Liu K.W."/>
            <person name="Yoshida K."/>
            <person name="Zhang L.S."/>
            <person name="Chang S.B."/>
            <person name="Chen F."/>
            <person name="Shi Y."/>
            <person name="Su Y.Y."/>
            <person name="Zhang Y.Q."/>
            <person name="Chen L.J."/>
            <person name="Yin Y."/>
            <person name="Lin M."/>
            <person name="Huang H."/>
            <person name="Deng H."/>
            <person name="Wang Z.W."/>
            <person name="Zhu S.L."/>
            <person name="Zhao X."/>
            <person name="Deng C."/>
            <person name="Niu S.C."/>
            <person name="Huang J."/>
            <person name="Wang M."/>
            <person name="Liu G.H."/>
            <person name="Yang H.J."/>
            <person name="Xiao X.J."/>
            <person name="Hsiao Y.Y."/>
            <person name="Wu W.L."/>
            <person name="Chen Y.Y."/>
            <person name="Mitsuda N."/>
            <person name="Ohme-Takagi M."/>
            <person name="Luo Y.B."/>
            <person name="Van de Peer Y."/>
            <person name="Liu Z.J."/>
        </authorList>
    </citation>
    <scope>NUCLEOTIDE SEQUENCE [LARGE SCALE GENOMIC DNA]</scope>
    <source>
        <tissue evidence="8">The whole plant</tissue>
    </source>
</reference>
<feature type="transmembrane region" description="Helical" evidence="7">
    <location>
        <begin position="339"/>
        <end position="357"/>
    </location>
</feature>
<feature type="transmembrane region" description="Helical" evidence="7">
    <location>
        <begin position="174"/>
        <end position="193"/>
    </location>
</feature>
<keyword evidence="5 7" id="KW-1133">Transmembrane helix</keyword>
<feature type="transmembrane region" description="Helical" evidence="7">
    <location>
        <begin position="116"/>
        <end position="137"/>
    </location>
</feature>
<feature type="transmembrane region" description="Helical" evidence="7">
    <location>
        <begin position="316"/>
        <end position="333"/>
    </location>
</feature>
<keyword evidence="6 7" id="KW-0472">Membrane</keyword>
<name>A0A2I0W9Y2_9ASPA</name>
<feature type="transmembrane region" description="Helical" evidence="7">
    <location>
        <begin position="80"/>
        <end position="104"/>
    </location>
</feature>
<gene>
    <name evidence="8" type="primary">PUP9</name>
    <name evidence="8" type="ORF">MA16_Dca020554</name>
</gene>
<dbReference type="PANTHER" id="PTHR31376:SF2">
    <property type="entry name" value="PURINE PERMEASE 11-RELATED"/>
    <property type="match status" value="1"/>
</dbReference>
<evidence type="ECO:0000313" key="9">
    <source>
        <dbReference type="Proteomes" id="UP000233837"/>
    </source>
</evidence>
<evidence type="ECO:0000256" key="3">
    <source>
        <dbReference type="ARBA" id="ARBA00022448"/>
    </source>
</evidence>
<dbReference type="Pfam" id="PF16913">
    <property type="entry name" value="PUNUT"/>
    <property type="match status" value="1"/>
</dbReference>
<protein>
    <recommendedName>
        <fullName evidence="7">Probable purine permease</fullName>
    </recommendedName>
</protein>
<dbReference type="AlphaFoldDB" id="A0A2I0W9Y2"/>
<proteinExistence type="inferred from homology"/>
<feature type="transmembrane region" description="Helical" evidence="7">
    <location>
        <begin position="149"/>
        <end position="167"/>
    </location>
</feature>
<sequence>MPKVALLPVFVCEFLKMIIFAPEATSPKPATSSQELPSSSNLKSWRWWLMISLFTLFILAGQAAGTLLGRFYYNNGGKSIWMATIVQSAGAPLLFPFVLLYPLASSSSSSPATASAVKIAAVYIGIGLLIAGDNLMYSYGLLYLPVSTYSLVCATQLAFNALFAYFLNSQKFTAFIFNSIILLTLAATLLGVRSEGGGSVSSDKYPLGFTLTIAASATFSLMMSLTQLSFQKVLKSETFLVVIQMTLWTNFLAAVASVVGLFVSGEWRGIHLEFGEFEKGKVSYVMTLVWIAISWLLYSVGAVGLIFVVSSLFSNVIATLALPVVPIFAVVFFHDSMDGVKVIALLIATLGFANYMYQHYLDDSKQKKSRRRRDDL</sequence>
<comment type="subcellular location">
    <subcellularLocation>
        <location evidence="1 7">Membrane</location>
        <topology evidence="1 7">Multi-pass membrane protein</topology>
    </subcellularLocation>
</comment>
<evidence type="ECO:0000256" key="4">
    <source>
        <dbReference type="ARBA" id="ARBA00022692"/>
    </source>
</evidence>
<evidence type="ECO:0000256" key="7">
    <source>
        <dbReference type="RuleBase" id="RU368015"/>
    </source>
</evidence>
<keyword evidence="3 7" id="KW-0813">Transport</keyword>
<feature type="transmembrane region" description="Helical" evidence="7">
    <location>
        <begin position="47"/>
        <end position="68"/>
    </location>
</feature>
<evidence type="ECO:0000256" key="2">
    <source>
        <dbReference type="ARBA" id="ARBA00006213"/>
    </source>
</evidence>
<accession>A0A2I0W9Y2</accession>
<evidence type="ECO:0000256" key="6">
    <source>
        <dbReference type="ARBA" id="ARBA00023136"/>
    </source>
</evidence>
<comment type="similarity">
    <text evidence="2 7">Belongs to the purine permeases (TC 2.A.7.14) family.</text>
</comment>
<feature type="transmembrane region" description="Helical" evidence="7">
    <location>
        <begin position="205"/>
        <end position="226"/>
    </location>
</feature>
<dbReference type="GO" id="GO:0015211">
    <property type="term" value="F:purine nucleoside transmembrane transporter activity"/>
    <property type="evidence" value="ECO:0007669"/>
    <property type="project" value="UniProtKB-UniRule"/>
</dbReference>
<dbReference type="GO" id="GO:0016020">
    <property type="term" value="C:membrane"/>
    <property type="evidence" value="ECO:0007669"/>
    <property type="project" value="UniProtKB-SubCell"/>
</dbReference>
<dbReference type="InterPro" id="IPR030182">
    <property type="entry name" value="PUP_plant"/>
</dbReference>
<dbReference type="SUPFAM" id="SSF103481">
    <property type="entry name" value="Multidrug resistance efflux transporter EmrE"/>
    <property type="match status" value="1"/>
</dbReference>
<evidence type="ECO:0000256" key="1">
    <source>
        <dbReference type="ARBA" id="ARBA00004141"/>
    </source>
</evidence>
<dbReference type="GO" id="GO:0005345">
    <property type="term" value="F:purine nucleobase transmembrane transporter activity"/>
    <property type="evidence" value="ECO:0007669"/>
    <property type="project" value="UniProtKB-UniRule"/>
</dbReference>
<evidence type="ECO:0000256" key="5">
    <source>
        <dbReference type="ARBA" id="ARBA00022989"/>
    </source>
</evidence>
<evidence type="ECO:0000313" key="8">
    <source>
        <dbReference type="EMBL" id="PKU72467.1"/>
    </source>
</evidence>
<organism evidence="8 9">
    <name type="scientific">Dendrobium catenatum</name>
    <dbReference type="NCBI Taxonomy" id="906689"/>
    <lineage>
        <taxon>Eukaryota</taxon>
        <taxon>Viridiplantae</taxon>
        <taxon>Streptophyta</taxon>
        <taxon>Embryophyta</taxon>
        <taxon>Tracheophyta</taxon>
        <taxon>Spermatophyta</taxon>
        <taxon>Magnoliopsida</taxon>
        <taxon>Liliopsida</taxon>
        <taxon>Asparagales</taxon>
        <taxon>Orchidaceae</taxon>
        <taxon>Epidendroideae</taxon>
        <taxon>Malaxideae</taxon>
        <taxon>Dendrobiinae</taxon>
        <taxon>Dendrobium</taxon>
    </lineage>
</organism>
<dbReference type="EMBL" id="KZ502834">
    <property type="protein sequence ID" value="PKU72467.1"/>
    <property type="molecule type" value="Genomic_DNA"/>
</dbReference>
<keyword evidence="4 7" id="KW-0812">Transmembrane</keyword>
<reference evidence="8 9" key="2">
    <citation type="journal article" date="2017" name="Nature">
        <title>The Apostasia genome and the evolution of orchids.</title>
        <authorList>
            <person name="Zhang G.Q."/>
            <person name="Liu K.W."/>
            <person name="Li Z."/>
            <person name="Lohaus R."/>
            <person name="Hsiao Y.Y."/>
            <person name="Niu S.C."/>
            <person name="Wang J.Y."/>
            <person name="Lin Y.C."/>
            <person name="Xu Q."/>
            <person name="Chen L.J."/>
            <person name="Yoshida K."/>
            <person name="Fujiwara S."/>
            <person name="Wang Z.W."/>
            <person name="Zhang Y.Q."/>
            <person name="Mitsuda N."/>
            <person name="Wang M."/>
            <person name="Liu G.H."/>
            <person name="Pecoraro L."/>
            <person name="Huang H.X."/>
            <person name="Xiao X.J."/>
            <person name="Lin M."/>
            <person name="Wu X.Y."/>
            <person name="Wu W.L."/>
            <person name="Chen Y.Y."/>
            <person name="Chang S.B."/>
            <person name="Sakamoto S."/>
            <person name="Ohme-Takagi M."/>
            <person name="Yagi M."/>
            <person name="Zeng S.J."/>
            <person name="Shen C.Y."/>
            <person name="Yeh C.M."/>
            <person name="Luo Y.B."/>
            <person name="Tsai W.C."/>
            <person name="Van de Peer Y."/>
            <person name="Liu Z.J."/>
        </authorList>
    </citation>
    <scope>NUCLEOTIDE SEQUENCE [LARGE SCALE GENOMIC DNA]</scope>
    <source>
        <tissue evidence="8">The whole plant</tissue>
    </source>
</reference>
<dbReference type="Proteomes" id="UP000233837">
    <property type="component" value="Unassembled WGS sequence"/>
</dbReference>
<dbReference type="InterPro" id="IPR037185">
    <property type="entry name" value="EmrE-like"/>
</dbReference>
<dbReference type="STRING" id="906689.A0A2I0W9Y2"/>